<dbReference type="PANTHER" id="PTHR35868">
    <property type="entry name" value="DUF2804 DOMAIN-CONTAINING PROTEIN-RELATED"/>
    <property type="match status" value="1"/>
</dbReference>
<sequence>MRNFIARSPRGTRVNTVHALLPPAPERIVGADGAPVLGRHAGILRGCDWERLAPPHARNALWRRLHHKRWHYAALSAERMFCAVAVVDLGWMTTCFAWAFERDDGDMLANFSQDGWPGRLSATLARDARGNSTFSRRGVFIDLGPAGLSLRSPWLEIDACFGTAPAPSLVACGLVQGGAVHATQKTGGLALEGEVRTWRGEYPLHGGTASIDYSNGLLARRTAWRWASGHDAELGFNLQAGYFGANENALWLDGGLFPLAPARFIHNADDPLEPWRVFTEDDCLDLVFTPLAARREARDLRIAASRYVQPFGTFSGWVRSTPDAPKRMVTRLAGVTEQHFARW</sequence>
<accession>A0A6I3XFU0</accession>
<gene>
    <name evidence="1" type="ORF">GJV26_22860</name>
</gene>
<reference evidence="1 2" key="1">
    <citation type="submission" date="2019-11" db="EMBL/GenBank/DDBJ databases">
        <title>Draft Genome Sequences of Six Type Strains of the Genus Massilia.</title>
        <authorList>
            <person name="Miess H."/>
            <person name="Frediansyah A."/>
            <person name="Goeker M."/>
            <person name="Gross H."/>
        </authorList>
    </citation>
    <scope>NUCLEOTIDE SEQUENCE [LARGE SCALE GENOMIC DNA]</scope>
    <source>
        <strain evidence="1 2">DSM 17513</strain>
    </source>
</reference>
<dbReference type="Proteomes" id="UP000431684">
    <property type="component" value="Unassembled WGS sequence"/>
</dbReference>
<evidence type="ECO:0000313" key="2">
    <source>
        <dbReference type="Proteomes" id="UP000431684"/>
    </source>
</evidence>
<comment type="caution">
    <text evidence="1">The sequence shown here is derived from an EMBL/GenBank/DDBJ whole genome shotgun (WGS) entry which is preliminary data.</text>
</comment>
<proteinExistence type="predicted"/>
<dbReference type="Pfam" id="PF10974">
    <property type="entry name" value="DUF2804"/>
    <property type="match status" value="1"/>
</dbReference>
<dbReference type="OrthoDB" id="5413160at2"/>
<protein>
    <submittedName>
        <fullName evidence="1">DUF2804 family protein</fullName>
    </submittedName>
</protein>
<organism evidence="1 2">
    <name type="scientific">Pseudoduganella dura</name>
    <dbReference type="NCBI Taxonomy" id="321982"/>
    <lineage>
        <taxon>Bacteria</taxon>
        <taxon>Pseudomonadati</taxon>
        <taxon>Pseudomonadota</taxon>
        <taxon>Betaproteobacteria</taxon>
        <taxon>Burkholderiales</taxon>
        <taxon>Oxalobacteraceae</taxon>
        <taxon>Telluria group</taxon>
        <taxon>Pseudoduganella</taxon>
    </lineage>
</organism>
<dbReference type="AlphaFoldDB" id="A0A6I3XFU0"/>
<name>A0A6I3XFU0_9BURK</name>
<dbReference type="EMBL" id="WNWM01000002">
    <property type="protein sequence ID" value="MUI15279.1"/>
    <property type="molecule type" value="Genomic_DNA"/>
</dbReference>
<keyword evidence="2" id="KW-1185">Reference proteome</keyword>
<dbReference type="PANTHER" id="PTHR35868:SF4">
    <property type="entry name" value="DUF2804 DOMAIN-CONTAINING PROTEIN"/>
    <property type="match status" value="1"/>
</dbReference>
<dbReference type="InterPro" id="IPR021243">
    <property type="entry name" value="DUF2804"/>
</dbReference>
<evidence type="ECO:0000313" key="1">
    <source>
        <dbReference type="EMBL" id="MUI15279.1"/>
    </source>
</evidence>